<dbReference type="PANTHER" id="PTHR10826">
    <property type="entry name" value="COMPLEMENT COMPONENT 1"/>
    <property type="match status" value="1"/>
</dbReference>
<dbReference type="Proteomes" id="UP000188320">
    <property type="component" value="Unassembled WGS sequence"/>
</dbReference>
<dbReference type="PANTHER" id="PTHR10826:SF1">
    <property type="entry name" value="COMPLEMENT COMPONENT 1 Q SUBCOMPONENT-BINDING PROTEIN, MITOCHONDRIAL"/>
    <property type="match status" value="1"/>
</dbReference>
<dbReference type="Pfam" id="PF02330">
    <property type="entry name" value="MAM33"/>
    <property type="match status" value="1"/>
</dbReference>
<dbReference type="AlphaFoldDB" id="A0A1R1PQX4"/>
<dbReference type="InterPro" id="IPR036561">
    <property type="entry name" value="MAM33_sf"/>
</dbReference>
<evidence type="ECO:0000313" key="2">
    <source>
        <dbReference type="EMBL" id="OMH83386.1"/>
    </source>
</evidence>
<feature type="compositionally biased region" description="Acidic residues" evidence="1">
    <location>
        <begin position="164"/>
        <end position="177"/>
    </location>
</feature>
<evidence type="ECO:0000313" key="3">
    <source>
        <dbReference type="Proteomes" id="UP000188320"/>
    </source>
</evidence>
<dbReference type="OrthoDB" id="278212at2759"/>
<proteinExistence type="predicted"/>
<keyword evidence="3" id="KW-1185">Reference proteome</keyword>
<gene>
    <name evidence="2" type="ORF">AX774_g3111</name>
</gene>
<dbReference type="GO" id="GO:0005759">
    <property type="term" value="C:mitochondrial matrix"/>
    <property type="evidence" value="ECO:0007669"/>
    <property type="project" value="InterPro"/>
</dbReference>
<name>A0A1R1PQX4_ZANCU</name>
<evidence type="ECO:0000256" key="1">
    <source>
        <dbReference type="SAM" id="MobiDB-lite"/>
    </source>
</evidence>
<dbReference type="InterPro" id="IPR003428">
    <property type="entry name" value="MAM33"/>
</dbReference>
<dbReference type="EMBL" id="LSSK01000425">
    <property type="protein sequence ID" value="OMH83386.1"/>
    <property type="molecule type" value="Genomic_DNA"/>
</dbReference>
<reference evidence="3" key="1">
    <citation type="submission" date="2017-01" db="EMBL/GenBank/DDBJ databases">
        <authorList>
            <person name="Wang Y."/>
            <person name="White M."/>
            <person name="Kvist S."/>
            <person name="Moncalvo J.-M."/>
        </authorList>
    </citation>
    <scope>NUCLEOTIDE SEQUENCE [LARGE SCALE GENOMIC DNA]</scope>
    <source>
        <strain evidence="3">COL-18-3</strain>
    </source>
</reference>
<comment type="caution">
    <text evidence="2">The sequence shown here is derived from an EMBL/GenBank/DDBJ whole genome shotgun (WGS) entry which is preliminary data.</text>
</comment>
<protein>
    <submittedName>
        <fullName evidence="2">Mitochondrial acidic protein MAM33</fullName>
    </submittedName>
</protein>
<dbReference type="Gene3D" id="3.10.280.10">
    <property type="entry name" value="Mitochondrial glycoprotein"/>
    <property type="match status" value="1"/>
</dbReference>
<feature type="region of interest" description="Disordered" evidence="1">
    <location>
        <begin position="149"/>
        <end position="177"/>
    </location>
</feature>
<accession>A0A1R1PQX4</accession>
<dbReference type="GO" id="GO:0042256">
    <property type="term" value="P:cytosolic ribosome assembly"/>
    <property type="evidence" value="ECO:0007669"/>
    <property type="project" value="TreeGrafter"/>
</dbReference>
<sequence length="296" mass="34062">MNPVARLVSKRVGLKPTVFSGIKNGFLAAPKSTMVASKWLKTPVSNANTSRNFSTSVVGLEGGKQKVEKELLRILKAEIEYEKEGLPVGEEEFITSFKEKTGFDIVDKVGENEVELVKLTGDEMIKVRFSINDIFDQQLQEEHTEKFEDYMEEEEGQNKQKQEQEEETTEQEEEEGMDNFDVNFVVTITKENSPITLYFDLIAEDGLIGFKRIMTFDKNKKTALQQSVEGEFARGTSYFGPVYGQLSEDLKDNIDEYLESRGIDSSLVYFIQDYIEFKEQNEYYSWLNNFKTFFSN</sequence>
<organism evidence="2 3">
    <name type="scientific">Zancudomyces culisetae</name>
    <name type="common">Gut fungus</name>
    <name type="synonym">Smittium culisetae</name>
    <dbReference type="NCBI Taxonomy" id="1213189"/>
    <lineage>
        <taxon>Eukaryota</taxon>
        <taxon>Fungi</taxon>
        <taxon>Fungi incertae sedis</taxon>
        <taxon>Zoopagomycota</taxon>
        <taxon>Kickxellomycotina</taxon>
        <taxon>Harpellomycetes</taxon>
        <taxon>Harpellales</taxon>
        <taxon>Legeriomycetaceae</taxon>
        <taxon>Zancudomyces</taxon>
    </lineage>
</organism>
<dbReference type="SUPFAM" id="SSF54529">
    <property type="entry name" value="Mitochondrial glycoprotein MAM33-like"/>
    <property type="match status" value="1"/>
</dbReference>